<keyword evidence="5" id="KW-1185">Reference proteome</keyword>
<feature type="region of interest" description="Disordered" evidence="2">
    <location>
        <begin position="292"/>
        <end position="347"/>
    </location>
</feature>
<dbReference type="PANTHER" id="PTHR21596:SF65">
    <property type="entry name" value="PROTEIN INVOLVED IN DE NOVO 2-RELATED"/>
    <property type="match status" value="1"/>
</dbReference>
<dbReference type="InterPro" id="IPR045177">
    <property type="entry name" value="FDM1-5/IDN2"/>
</dbReference>
<sequence>MSCTGISPSLLAIQFRPSVWCTTLQSLASKVKKVNDIAERTDKTQKRIDELEKKVAEYENEQRRLTDQRGRRLVFMLLPDHERDGGLRGNSRVVEEKHLKMEKLPLKLGKGNERAVLSCRKRLGQLNFMPFHKAMERAGQQGAHALFKASSLCTVWENLIRNPAWRPFKVVKVEGSLVEVIDDDDKNLKGLLHDIGKEVYHAVMKALTEMNQYNPMGHRNVVLELWNFKEDRRATLKEGITFVAERYLGPFIFRDHMNKQALPEYRPCAQCERSAGGWVDKHTLVHRCAAGSSVAPPQSSIHPPSSTSSPYGGTPPWPRSETSTTRHYGQHLWREGTREKRGEREKPEGYVVTTALTEINEHNPSGGYLALELWNFKENRKASLKEAIAFVLDGWSPTRSYKK</sequence>
<dbReference type="GO" id="GO:0080188">
    <property type="term" value="P:gene silencing by siRNA-directed DNA methylation"/>
    <property type="evidence" value="ECO:0007669"/>
    <property type="project" value="InterPro"/>
</dbReference>
<comment type="caution">
    <text evidence="4">The sequence shown here is derived from an EMBL/GenBank/DDBJ whole genome shotgun (WGS) entry which is preliminary data.</text>
</comment>
<evidence type="ECO:0000256" key="1">
    <source>
        <dbReference type="SAM" id="Coils"/>
    </source>
</evidence>
<gene>
    <name evidence="4" type="ORF">TIFTF001_029741</name>
</gene>
<feature type="compositionally biased region" description="Basic and acidic residues" evidence="2">
    <location>
        <begin position="332"/>
        <end position="347"/>
    </location>
</feature>
<evidence type="ECO:0000256" key="2">
    <source>
        <dbReference type="SAM" id="MobiDB-lite"/>
    </source>
</evidence>
<evidence type="ECO:0000313" key="4">
    <source>
        <dbReference type="EMBL" id="GMN60649.1"/>
    </source>
</evidence>
<protein>
    <recommendedName>
        <fullName evidence="3">Factor of DNA methylation 1-5/IDN2 domain-containing protein</fullName>
    </recommendedName>
</protein>
<dbReference type="PANTHER" id="PTHR21596">
    <property type="entry name" value="RIBONUCLEASE P SUBUNIT P38"/>
    <property type="match status" value="1"/>
</dbReference>
<proteinExistence type="predicted"/>
<evidence type="ECO:0000259" key="3">
    <source>
        <dbReference type="Pfam" id="PF03469"/>
    </source>
</evidence>
<organism evidence="4 5">
    <name type="scientific">Ficus carica</name>
    <name type="common">Common fig</name>
    <dbReference type="NCBI Taxonomy" id="3494"/>
    <lineage>
        <taxon>Eukaryota</taxon>
        <taxon>Viridiplantae</taxon>
        <taxon>Streptophyta</taxon>
        <taxon>Embryophyta</taxon>
        <taxon>Tracheophyta</taxon>
        <taxon>Spermatophyta</taxon>
        <taxon>Magnoliopsida</taxon>
        <taxon>eudicotyledons</taxon>
        <taxon>Gunneridae</taxon>
        <taxon>Pentapetalae</taxon>
        <taxon>rosids</taxon>
        <taxon>fabids</taxon>
        <taxon>Rosales</taxon>
        <taxon>Moraceae</taxon>
        <taxon>Ficeae</taxon>
        <taxon>Ficus</taxon>
    </lineage>
</organism>
<dbReference type="Proteomes" id="UP001187192">
    <property type="component" value="Unassembled WGS sequence"/>
</dbReference>
<dbReference type="AlphaFoldDB" id="A0AA88J1W2"/>
<dbReference type="Pfam" id="PF03469">
    <property type="entry name" value="XH"/>
    <property type="match status" value="2"/>
</dbReference>
<evidence type="ECO:0000313" key="5">
    <source>
        <dbReference type="Proteomes" id="UP001187192"/>
    </source>
</evidence>
<dbReference type="EMBL" id="BTGU01000101">
    <property type="protein sequence ID" value="GMN60649.1"/>
    <property type="molecule type" value="Genomic_DNA"/>
</dbReference>
<accession>A0AA88J1W2</accession>
<dbReference type="InterPro" id="IPR005379">
    <property type="entry name" value="FDM1-5/IDN2_XH"/>
</dbReference>
<name>A0AA88J1W2_FICCA</name>
<feature type="domain" description="Factor of DNA methylation 1-5/IDN2" evidence="3">
    <location>
        <begin position="121"/>
        <end position="245"/>
    </location>
</feature>
<feature type="domain" description="Factor of DNA methylation 1-5/IDN2" evidence="3">
    <location>
        <begin position="351"/>
        <end position="397"/>
    </location>
</feature>
<keyword evidence="1" id="KW-0175">Coiled coil</keyword>
<feature type="compositionally biased region" description="Low complexity" evidence="2">
    <location>
        <begin position="296"/>
        <end position="312"/>
    </location>
</feature>
<reference evidence="4" key="1">
    <citation type="submission" date="2023-07" db="EMBL/GenBank/DDBJ databases">
        <title>draft genome sequence of fig (Ficus carica).</title>
        <authorList>
            <person name="Takahashi T."/>
            <person name="Nishimura K."/>
        </authorList>
    </citation>
    <scope>NUCLEOTIDE SEQUENCE</scope>
</reference>
<feature type="coiled-coil region" evidence="1">
    <location>
        <begin position="34"/>
        <end position="68"/>
    </location>
</feature>